<keyword evidence="4" id="KW-1185">Reference proteome</keyword>
<name>A0ABD3KSF0_EUCGL</name>
<accession>A0ABD3KSF0</accession>
<reference evidence="3 4" key="1">
    <citation type="submission" date="2024-11" db="EMBL/GenBank/DDBJ databases">
        <title>Chromosome-level genome assembly of Eucalyptus globulus Labill. provides insights into its genome evolution.</title>
        <authorList>
            <person name="Li X."/>
        </authorList>
    </citation>
    <scope>NUCLEOTIDE SEQUENCE [LARGE SCALE GENOMIC DNA]</scope>
    <source>
        <strain evidence="3">CL2024</strain>
        <tissue evidence="3">Fresh tender leaves</tissue>
    </source>
</reference>
<feature type="transmembrane region" description="Helical" evidence="1">
    <location>
        <begin position="40"/>
        <end position="60"/>
    </location>
</feature>
<evidence type="ECO:0000313" key="3">
    <source>
        <dbReference type="EMBL" id="KAL3742675.1"/>
    </source>
</evidence>
<protein>
    <recommendedName>
        <fullName evidence="2">PGG domain-containing protein</fullName>
    </recommendedName>
</protein>
<proteinExistence type="predicted"/>
<sequence length="91" mass="10149">QRKSSARVWQENLNPPDPKLHEAGHAIYASNQTAFHVFIAFNRLAFSSSMLLIICLTWGFPFFLEVAVAIISTGITYGALIFMITPSDMES</sequence>
<dbReference type="InterPro" id="IPR026961">
    <property type="entry name" value="PGG_dom"/>
</dbReference>
<feature type="non-terminal residue" evidence="3">
    <location>
        <position position="1"/>
    </location>
</feature>
<feature type="domain" description="PGG" evidence="2">
    <location>
        <begin position="19"/>
        <end position="82"/>
    </location>
</feature>
<feature type="non-terminal residue" evidence="3">
    <location>
        <position position="91"/>
    </location>
</feature>
<organism evidence="3 4">
    <name type="scientific">Eucalyptus globulus</name>
    <name type="common">Tasmanian blue gum</name>
    <dbReference type="NCBI Taxonomy" id="34317"/>
    <lineage>
        <taxon>Eukaryota</taxon>
        <taxon>Viridiplantae</taxon>
        <taxon>Streptophyta</taxon>
        <taxon>Embryophyta</taxon>
        <taxon>Tracheophyta</taxon>
        <taxon>Spermatophyta</taxon>
        <taxon>Magnoliopsida</taxon>
        <taxon>eudicotyledons</taxon>
        <taxon>Gunneridae</taxon>
        <taxon>Pentapetalae</taxon>
        <taxon>rosids</taxon>
        <taxon>malvids</taxon>
        <taxon>Myrtales</taxon>
        <taxon>Myrtaceae</taxon>
        <taxon>Myrtoideae</taxon>
        <taxon>Eucalypteae</taxon>
        <taxon>Eucalyptus</taxon>
    </lineage>
</organism>
<dbReference type="Proteomes" id="UP001634007">
    <property type="component" value="Unassembled WGS sequence"/>
</dbReference>
<comment type="caution">
    <text evidence="3">The sequence shown here is derived from an EMBL/GenBank/DDBJ whole genome shotgun (WGS) entry which is preliminary data.</text>
</comment>
<evidence type="ECO:0000259" key="2">
    <source>
        <dbReference type="Pfam" id="PF13962"/>
    </source>
</evidence>
<keyword evidence="1" id="KW-1133">Transmembrane helix</keyword>
<evidence type="ECO:0000256" key="1">
    <source>
        <dbReference type="SAM" id="Phobius"/>
    </source>
</evidence>
<gene>
    <name evidence="3" type="ORF">ACJRO7_018056</name>
</gene>
<dbReference type="Pfam" id="PF13962">
    <property type="entry name" value="PGG"/>
    <property type="match status" value="1"/>
</dbReference>
<feature type="transmembrane region" description="Helical" evidence="1">
    <location>
        <begin position="66"/>
        <end position="85"/>
    </location>
</feature>
<keyword evidence="1" id="KW-0812">Transmembrane</keyword>
<keyword evidence="1" id="KW-0472">Membrane</keyword>
<dbReference type="EMBL" id="JBJKBG010000004">
    <property type="protein sequence ID" value="KAL3742675.1"/>
    <property type="molecule type" value="Genomic_DNA"/>
</dbReference>
<dbReference type="AlphaFoldDB" id="A0ABD3KSF0"/>
<evidence type="ECO:0000313" key="4">
    <source>
        <dbReference type="Proteomes" id="UP001634007"/>
    </source>
</evidence>